<evidence type="ECO:0000313" key="3">
    <source>
        <dbReference type="Proteomes" id="UP000182444"/>
    </source>
</evidence>
<dbReference type="InterPro" id="IPR002347">
    <property type="entry name" value="SDR_fam"/>
</dbReference>
<dbReference type="Gene3D" id="3.40.50.720">
    <property type="entry name" value="NAD(P)-binding Rossmann-like Domain"/>
    <property type="match status" value="1"/>
</dbReference>
<dbReference type="VEuPathDB" id="FungiDB:YALI1_B28357g"/>
<dbReference type="Pfam" id="PF00106">
    <property type="entry name" value="adh_short"/>
    <property type="match status" value="1"/>
</dbReference>
<accession>A0A1H6PM57</accession>
<dbReference type="PANTHER" id="PTHR47534:SF3">
    <property type="entry name" value="ALCOHOL DEHYDROGENASE-LIKE C-TERMINAL DOMAIN-CONTAINING PROTEIN"/>
    <property type="match status" value="1"/>
</dbReference>
<organism evidence="2 3">
    <name type="scientific">Yarrowia lipolytica</name>
    <name type="common">Candida lipolytica</name>
    <dbReference type="NCBI Taxonomy" id="4952"/>
    <lineage>
        <taxon>Eukaryota</taxon>
        <taxon>Fungi</taxon>
        <taxon>Dikarya</taxon>
        <taxon>Ascomycota</taxon>
        <taxon>Saccharomycotina</taxon>
        <taxon>Dipodascomycetes</taxon>
        <taxon>Dipodascales</taxon>
        <taxon>Dipodascales incertae sedis</taxon>
        <taxon>Yarrowia</taxon>
    </lineage>
</organism>
<keyword evidence="1" id="KW-0560">Oxidoreductase</keyword>
<dbReference type="PANTHER" id="PTHR47534">
    <property type="entry name" value="YALI0E05731P"/>
    <property type="match status" value="1"/>
</dbReference>
<protein>
    <submittedName>
        <fullName evidence="2">Uncharacterized protein</fullName>
    </submittedName>
</protein>
<proteinExistence type="predicted"/>
<dbReference type="OMA" id="APHIYLI"/>
<gene>
    <name evidence="2" type="ORF">YALI1_B28357g</name>
</gene>
<dbReference type="KEGG" id="yli:2907202"/>
<evidence type="ECO:0000313" key="2">
    <source>
        <dbReference type="EMBL" id="AOW02042.1"/>
    </source>
</evidence>
<dbReference type="VEuPathDB" id="FungiDB:YALI0_B21692g"/>
<dbReference type="InterPro" id="IPR036291">
    <property type="entry name" value="NAD(P)-bd_dom_sf"/>
</dbReference>
<dbReference type="GeneID" id="2907202"/>
<reference evidence="2 3" key="1">
    <citation type="journal article" date="2016" name="PLoS ONE">
        <title>Sequence Assembly of Yarrowia lipolytica Strain W29/CLIB89 Shows Transposable Element Diversity.</title>
        <authorList>
            <person name="Magnan C."/>
            <person name="Yu J."/>
            <person name="Chang I."/>
            <person name="Jahn E."/>
            <person name="Kanomata Y."/>
            <person name="Wu J."/>
            <person name="Zeller M."/>
            <person name="Oakes M."/>
            <person name="Baldi P."/>
            <person name="Sandmeyer S."/>
        </authorList>
    </citation>
    <scope>NUCLEOTIDE SEQUENCE [LARGE SCALE GENOMIC DNA]</scope>
    <source>
        <strain evidence="3">CLIB89(W29)</strain>
    </source>
</reference>
<name>A0A1H6PM57_YARLL</name>
<evidence type="ECO:0000256" key="1">
    <source>
        <dbReference type="ARBA" id="ARBA00023002"/>
    </source>
</evidence>
<dbReference type="AlphaFoldDB" id="A0A1H6PM57"/>
<dbReference type="OrthoDB" id="2898509at2759"/>
<dbReference type="eggNOG" id="KOG1208">
    <property type="taxonomic scope" value="Eukaryota"/>
</dbReference>
<dbReference type="RefSeq" id="XP_501193.1">
    <property type="nucleotide sequence ID" value="XM_501193.3"/>
</dbReference>
<dbReference type="EMBL" id="CP017554">
    <property type="protein sequence ID" value="AOW02042.1"/>
    <property type="molecule type" value="Genomic_DNA"/>
</dbReference>
<sequence length="313" mass="34921">MPSLADIKQVNAAYKPTVKDAVAVFFGGTSGIGKETAYMFAKKFDSPTVIIVGRSEEAGNKIVNDLKELNAKATFIKSDLSQMKEVVRVSDIVKRDVTKINLLFLSQGILSTAGRTETSEGIELRMSLNYYGRWLAVKELLPLVQTAYDEGDKDNARVMTVLAPGNEGPYVEDDMQLRTKFSMMNQNRHIVQFSSAAVMKFAREHPDLSFIHAHPGLVATGIMRELPWYVRYPSAILMKTPWAVSPADSGEKFFYMSASCPKFAHGAFLLNPACESIKEKPVSKGYLTEQHQDKIWKHTEEEFELALNGLNKA</sequence>
<dbReference type="Proteomes" id="UP000182444">
    <property type="component" value="Chromosome 1B"/>
</dbReference>
<dbReference type="GO" id="GO:0016491">
    <property type="term" value="F:oxidoreductase activity"/>
    <property type="evidence" value="ECO:0007669"/>
    <property type="project" value="UniProtKB-KW"/>
</dbReference>
<dbReference type="InterPro" id="IPR052228">
    <property type="entry name" value="Sec_Metab_Biosynth_Oxidored"/>
</dbReference>
<dbReference type="SUPFAM" id="SSF51735">
    <property type="entry name" value="NAD(P)-binding Rossmann-fold domains"/>
    <property type="match status" value="1"/>
</dbReference>